<evidence type="ECO:0000313" key="2">
    <source>
        <dbReference type="Proteomes" id="UP001597419"/>
    </source>
</evidence>
<dbReference type="RefSeq" id="WP_345405791.1">
    <property type="nucleotide sequence ID" value="NZ_BAABHG010000019.1"/>
</dbReference>
<evidence type="ECO:0000313" key="1">
    <source>
        <dbReference type="EMBL" id="MFD2459238.1"/>
    </source>
</evidence>
<keyword evidence="2" id="KW-1185">Reference proteome</keyword>
<protein>
    <submittedName>
        <fullName evidence="1">Uncharacterized protein</fullName>
    </submittedName>
</protein>
<sequence length="67" mass="6919">MSAGDFGHVAVMSTKDTEPRITFDAMGPARVKSGGRGVLKDAFGALDALKASFSAPNALKASFSTTR</sequence>
<organism evidence="1 2">
    <name type="scientific">Amycolatopsis samaneae</name>
    <dbReference type="NCBI Taxonomy" id="664691"/>
    <lineage>
        <taxon>Bacteria</taxon>
        <taxon>Bacillati</taxon>
        <taxon>Actinomycetota</taxon>
        <taxon>Actinomycetes</taxon>
        <taxon>Pseudonocardiales</taxon>
        <taxon>Pseudonocardiaceae</taxon>
        <taxon>Amycolatopsis</taxon>
    </lineage>
</organism>
<dbReference type="Proteomes" id="UP001597419">
    <property type="component" value="Unassembled WGS sequence"/>
</dbReference>
<gene>
    <name evidence="1" type="ORF">ACFSYJ_11540</name>
</gene>
<accession>A0ABW5GCI9</accession>
<name>A0ABW5GCI9_9PSEU</name>
<proteinExistence type="predicted"/>
<comment type="caution">
    <text evidence="1">The sequence shown here is derived from an EMBL/GenBank/DDBJ whole genome shotgun (WGS) entry which is preliminary data.</text>
</comment>
<dbReference type="EMBL" id="JBHUKU010000005">
    <property type="protein sequence ID" value="MFD2459238.1"/>
    <property type="molecule type" value="Genomic_DNA"/>
</dbReference>
<reference evidence="2" key="1">
    <citation type="journal article" date="2019" name="Int. J. Syst. Evol. Microbiol.">
        <title>The Global Catalogue of Microorganisms (GCM) 10K type strain sequencing project: providing services to taxonomists for standard genome sequencing and annotation.</title>
        <authorList>
            <consortium name="The Broad Institute Genomics Platform"/>
            <consortium name="The Broad Institute Genome Sequencing Center for Infectious Disease"/>
            <person name="Wu L."/>
            <person name="Ma J."/>
        </authorList>
    </citation>
    <scope>NUCLEOTIDE SEQUENCE [LARGE SCALE GENOMIC DNA]</scope>
    <source>
        <strain evidence="2">CGMCC 4.7643</strain>
    </source>
</reference>